<dbReference type="GO" id="GO:0003700">
    <property type="term" value="F:DNA-binding transcription factor activity"/>
    <property type="evidence" value="ECO:0007669"/>
    <property type="project" value="InterPro"/>
</dbReference>
<dbReference type="Proteomes" id="UP000276379">
    <property type="component" value="Unassembled WGS sequence"/>
</dbReference>
<evidence type="ECO:0000313" key="6">
    <source>
        <dbReference type="Proteomes" id="UP000276379"/>
    </source>
</evidence>
<dbReference type="Pfam" id="PF13411">
    <property type="entry name" value="MerR_1"/>
    <property type="match status" value="1"/>
</dbReference>
<proteinExistence type="predicted"/>
<dbReference type="GO" id="GO:0003677">
    <property type="term" value="F:DNA binding"/>
    <property type="evidence" value="ECO:0007669"/>
    <property type="project" value="UniProtKB-KW"/>
</dbReference>
<dbReference type="PROSITE" id="PS50937">
    <property type="entry name" value="HTH_MERR_2"/>
    <property type="match status" value="1"/>
</dbReference>
<dbReference type="AlphaFoldDB" id="A0A426S995"/>
<dbReference type="PROSITE" id="PS51332">
    <property type="entry name" value="B12_BINDING"/>
    <property type="match status" value="1"/>
</dbReference>
<feature type="domain" description="HTH merR-type" evidence="3">
    <location>
        <begin position="22"/>
        <end position="91"/>
    </location>
</feature>
<dbReference type="InterPro" id="IPR006158">
    <property type="entry name" value="Cobalamin-bd"/>
</dbReference>
<dbReference type="GO" id="GO:0046872">
    <property type="term" value="F:metal ion binding"/>
    <property type="evidence" value="ECO:0007669"/>
    <property type="project" value="InterPro"/>
</dbReference>
<dbReference type="SUPFAM" id="SSF52242">
    <property type="entry name" value="Cobalamin (vitamin B12)-binding domain"/>
    <property type="match status" value="1"/>
</dbReference>
<dbReference type="Gene3D" id="3.40.50.280">
    <property type="entry name" value="Cobalamin-binding domain"/>
    <property type="match status" value="1"/>
</dbReference>
<evidence type="ECO:0000259" key="4">
    <source>
        <dbReference type="PROSITE" id="PS51332"/>
    </source>
</evidence>
<name>A0A426S995_9ACTN</name>
<dbReference type="InterPro" id="IPR036724">
    <property type="entry name" value="Cobalamin-bd_sf"/>
</dbReference>
<dbReference type="PANTHER" id="PTHR30204:SF97">
    <property type="entry name" value="MERR FAMILY REGULATORY PROTEIN"/>
    <property type="match status" value="1"/>
</dbReference>
<dbReference type="Pfam" id="PF02310">
    <property type="entry name" value="B12-binding"/>
    <property type="match status" value="1"/>
</dbReference>
<comment type="caution">
    <text evidence="5">The sequence shown here is derived from an EMBL/GenBank/DDBJ whole genome shotgun (WGS) entry which is preliminary data.</text>
</comment>
<dbReference type="GO" id="GO:0031419">
    <property type="term" value="F:cobalamin binding"/>
    <property type="evidence" value="ECO:0007669"/>
    <property type="project" value="InterPro"/>
</dbReference>
<evidence type="ECO:0000313" key="5">
    <source>
        <dbReference type="EMBL" id="RRQ86848.1"/>
    </source>
</evidence>
<dbReference type="InterPro" id="IPR003759">
    <property type="entry name" value="Cbl-bd_cap"/>
</dbReference>
<keyword evidence="6" id="KW-1185">Reference proteome</keyword>
<evidence type="ECO:0000259" key="3">
    <source>
        <dbReference type="PROSITE" id="PS50937"/>
    </source>
</evidence>
<gene>
    <name evidence="5" type="ORF">CQW44_11660</name>
</gene>
<dbReference type="SUPFAM" id="SSF46955">
    <property type="entry name" value="Putative DNA-binding domain"/>
    <property type="match status" value="1"/>
</dbReference>
<keyword evidence="1" id="KW-0238">DNA-binding</keyword>
<sequence length="338" mass="34646">MTAVNSSVPPPAAAPAVPGDAGLTTGVLARRLGVSPMTLRSWDRRYGIGPTARTGGGHRRWTAADVATVEEMCRLTATGVPPADAARTVLGTAARPLLAAADAAARAPAPPTGRSRAAGALPLGDVRQECRGLARAAVRLDAPALEKQLTAAVERHGVVAAWHEVMVPTLHAVGRRWASSGDRYVEVEHLLSWHVSTVLRRCAPSAADPVSPATGCVLLACVPGEQHTLPLEALHAALGRAGLPARMLGAAVPAEALDAAVRRLGPVAVVLWAQESARAAPALARDIAATRWGMKGTRRGPAVLLGGPGWSPSQPAGVLRPAGLAQAVEALRTLCTAG</sequence>
<dbReference type="InterPro" id="IPR047057">
    <property type="entry name" value="MerR_fam"/>
</dbReference>
<dbReference type="PANTHER" id="PTHR30204">
    <property type="entry name" value="REDOX-CYCLING DRUG-SENSING TRANSCRIPTIONAL ACTIVATOR SOXR"/>
    <property type="match status" value="1"/>
</dbReference>
<dbReference type="InterPro" id="IPR009061">
    <property type="entry name" value="DNA-bd_dom_put_sf"/>
</dbReference>
<dbReference type="InterPro" id="IPR000551">
    <property type="entry name" value="MerR-type_HTH_dom"/>
</dbReference>
<dbReference type="InterPro" id="IPR036594">
    <property type="entry name" value="Meth_synthase_dom"/>
</dbReference>
<feature type="domain" description="B12-binding" evidence="4">
    <location>
        <begin position="214"/>
        <end position="338"/>
    </location>
</feature>
<protein>
    <submittedName>
        <fullName evidence="5">Transcriptional regulator</fullName>
    </submittedName>
</protein>
<feature type="region of interest" description="Disordered" evidence="2">
    <location>
        <begin position="1"/>
        <end position="20"/>
    </location>
</feature>
<dbReference type="EMBL" id="PDES01000005">
    <property type="protein sequence ID" value="RRQ86848.1"/>
    <property type="molecule type" value="Genomic_DNA"/>
</dbReference>
<evidence type="ECO:0000256" key="1">
    <source>
        <dbReference type="ARBA" id="ARBA00023125"/>
    </source>
</evidence>
<organism evidence="5 6">
    <name type="scientific">Streptomyces griseofuscus</name>
    <dbReference type="NCBI Taxonomy" id="146922"/>
    <lineage>
        <taxon>Bacteria</taxon>
        <taxon>Bacillati</taxon>
        <taxon>Actinomycetota</taxon>
        <taxon>Actinomycetes</taxon>
        <taxon>Kitasatosporales</taxon>
        <taxon>Streptomycetaceae</taxon>
        <taxon>Streptomyces</taxon>
    </lineage>
</organism>
<dbReference type="Gene3D" id="1.10.1660.10">
    <property type="match status" value="1"/>
</dbReference>
<dbReference type="SMART" id="SM00422">
    <property type="entry name" value="HTH_MERR"/>
    <property type="match status" value="1"/>
</dbReference>
<accession>A0A426S995</accession>
<reference evidence="5 6" key="1">
    <citation type="submission" date="2017-10" db="EMBL/GenBank/DDBJ databases">
        <title>Draft genome of actinobacteria isolated from guarana (Paullinia cupana (Mart.) Ducke.</title>
        <authorList>
            <person name="Siqueira K.A."/>
            <person name="Liotti R.G."/>
            <person name="Mendes T.A."/>
            <person name="Soares M.A."/>
        </authorList>
    </citation>
    <scope>NUCLEOTIDE SEQUENCE [LARGE SCALE GENOMIC DNA]</scope>
    <source>
        <strain evidence="5 6">199</strain>
    </source>
</reference>
<dbReference type="Pfam" id="PF02607">
    <property type="entry name" value="B12-binding_2"/>
    <property type="match status" value="1"/>
</dbReference>
<evidence type="ECO:0000256" key="2">
    <source>
        <dbReference type="SAM" id="MobiDB-lite"/>
    </source>
</evidence>
<dbReference type="Gene3D" id="1.10.1240.10">
    <property type="entry name" value="Methionine synthase domain"/>
    <property type="match status" value="1"/>
</dbReference>